<keyword evidence="7 9" id="KW-0503">Monooxygenase</keyword>
<dbReference type="PRINTS" id="PR00385">
    <property type="entry name" value="P450"/>
</dbReference>
<dbReference type="PRINTS" id="PR00463">
    <property type="entry name" value="EP450I"/>
</dbReference>
<keyword evidence="6 8" id="KW-0408">Iron</keyword>
<evidence type="ECO:0000256" key="6">
    <source>
        <dbReference type="ARBA" id="ARBA00023004"/>
    </source>
</evidence>
<dbReference type="GO" id="GO:0004497">
    <property type="term" value="F:monooxygenase activity"/>
    <property type="evidence" value="ECO:0007669"/>
    <property type="project" value="UniProtKB-KW"/>
</dbReference>
<dbReference type="Proteomes" id="UP000481861">
    <property type="component" value="Unassembled WGS sequence"/>
</dbReference>
<reference evidence="10 11" key="1">
    <citation type="submission" date="2020-01" db="EMBL/GenBank/DDBJ databases">
        <authorList>
            <consortium name="DOE Joint Genome Institute"/>
            <person name="Haridas S."/>
            <person name="Albert R."/>
            <person name="Binder M."/>
            <person name="Bloem J."/>
            <person name="Labutti K."/>
            <person name="Salamov A."/>
            <person name="Andreopoulos B."/>
            <person name="Baker S.E."/>
            <person name="Barry K."/>
            <person name="Bills G."/>
            <person name="Bluhm B.H."/>
            <person name="Cannon C."/>
            <person name="Castanera R."/>
            <person name="Culley D.E."/>
            <person name="Daum C."/>
            <person name="Ezra D."/>
            <person name="Gonzalez J.B."/>
            <person name="Henrissat B."/>
            <person name="Kuo A."/>
            <person name="Liang C."/>
            <person name="Lipzen A."/>
            <person name="Lutzoni F."/>
            <person name="Magnuson J."/>
            <person name="Mondo S."/>
            <person name="Nolan M."/>
            <person name="Ohm R."/>
            <person name="Pangilinan J."/>
            <person name="Park H.-J.H."/>
            <person name="Ramirez L."/>
            <person name="Alfaro M."/>
            <person name="Sun H."/>
            <person name="Tritt A."/>
            <person name="Yoshinaga Y."/>
            <person name="Zwiers L.-H.L."/>
            <person name="Turgeon B.G."/>
            <person name="Goodwin S.B."/>
            <person name="Spatafora J.W."/>
            <person name="Crous P.W."/>
            <person name="Grigoriev I.V."/>
        </authorList>
    </citation>
    <scope>NUCLEOTIDE SEQUENCE [LARGE SCALE GENOMIC DNA]</scope>
    <source>
        <strain evidence="10 11">CBS 611.86</strain>
    </source>
</reference>
<dbReference type="InterPro" id="IPR001128">
    <property type="entry name" value="Cyt_P450"/>
</dbReference>
<dbReference type="Gene3D" id="1.10.630.10">
    <property type="entry name" value="Cytochrome P450"/>
    <property type="match status" value="1"/>
</dbReference>
<accession>A0A7C8MGX3</accession>
<comment type="cofactor">
    <cofactor evidence="1 8">
        <name>heme</name>
        <dbReference type="ChEBI" id="CHEBI:30413"/>
    </cofactor>
</comment>
<evidence type="ECO:0000256" key="7">
    <source>
        <dbReference type="ARBA" id="ARBA00023033"/>
    </source>
</evidence>
<evidence type="ECO:0000313" key="11">
    <source>
        <dbReference type="Proteomes" id="UP000481861"/>
    </source>
</evidence>
<protein>
    <submittedName>
        <fullName evidence="10">Cytochrome P450</fullName>
    </submittedName>
</protein>
<evidence type="ECO:0000256" key="5">
    <source>
        <dbReference type="ARBA" id="ARBA00023002"/>
    </source>
</evidence>
<evidence type="ECO:0000256" key="2">
    <source>
        <dbReference type="ARBA" id="ARBA00010617"/>
    </source>
</evidence>
<evidence type="ECO:0000313" key="10">
    <source>
        <dbReference type="EMBL" id="KAF2878218.1"/>
    </source>
</evidence>
<keyword evidence="5 9" id="KW-0560">Oxidoreductase</keyword>
<dbReference type="GO" id="GO:0020037">
    <property type="term" value="F:heme binding"/>
    <property type="evidence" value="ECO:0007669"/>
    <property type="project" value="InterPro"/>
</dbReference>
<proteinExistence type="inferred from homology"/>
<dbReference type="OrthoDB" id="1470350at2759"/>
<sequence>MALLLQIVIAFTLYLMTKAFYNLKFHSLASYPGPKLWVLSRIPYLVSMNTGRFPFRVKQLHDEYDSKVIRVSADEISFNDSRAWKDIFNRKDLLRPPQWGARPPGVEAFNVISARATDHARFRKALTPAYSEARTREYEPIVRFYVEKLMSRFDERITQGKGSAVVDFVKWANFTTFDIIGELSWSKSYQCLETGTGHAFMSILLHFQAVLIGASIGYYSWLNTLVAKITPKSAFQMLENVFEDGRQRLRARIQLQTVNHPDLMAHIIDYNSKASPEDKLSDAEIEQNVLAILIGGSETLTTIFSGALHYLLADRTKLAKITEEVRGKFASKSDINATSVASLPYLNAVINETLRMCPPIPDMLRRVVPEAITIAGHVMPPGTTVSVSCYSMFKSSEYFSAPEIFEPERFIARVNNHETRSDSPLFHNDLSAFRPFSMGAHNCLGQPLAWLEMRLLLALFFYSYDVKVPSGHKLRDWTSQKIYWTWEKQPLMVEISKA</sequence>
<dbReference type="GO" id="GO:0016705">
    <property type="term" value="F:oxidoreductase activity, acting on paired donors, with incorporation or reduction of molecular oxygen"/>
    <property type="evidence" value="ECO:0007669"/>
    <property type="project" value="InterPro"/>
</dbReference>
<dbReference type="GO" id="GO:0005506">
    <property type="term" value="F:iron ion binding"/>
    <property type="evidence" value="ECO:0007669"/>
    <property type="project" value="InterPro"/>
</dbReference>
<keyword evidence="4 8" id="KW-0479">Metal-binding</keyword>
<dbReference type="AlphaFoldDB" id="A0A7C8MGX3"/>
<feature type="binding site" description="axial binding residue" evidence="8">
    <location>
        <position position="443"/>
    </location>
    <ligand>
        <name>heme</name>
        <dbReference type="ChEBI" id="CHEBI:30413"/>
    </ligand>
    <ligandPart>
        <name>Fe</name>
        <dbReference type="ChEBI" id="CHEBI:18248"/>
    </ligandPart>
</feature>
<keyword evidence="3 8" id="KW-0349">Heme</keyword>
<dbReference type="SUPFAM" id="SSF48264">
    <property type="entry name" value="Cytochrome P450"/>
    <property type="match status" value="1"/>
</dbReference>
<evidence type="ECO:0000256" key="3">
    <source>
        <dbReference type="ARBA" id="ARBA00022617"/>
    </source>
</evidence>
<organism evidence="10 11">
    <name type="scientific">Massariosphaeria phaeospora</name>
    <dbReference type="NCBI Taxonomy" id="100035"/>
    <lineage>
        <taxon>Eukaryota</taxon>
        <taxon>Fungi</taxon>
        <taxon>Dikarya</taxon>
        <taxon>Ascomycota</taxon>
        <taxon>Pezizomycotina</taxon>
        <taxon>Dothideomycetes</taxon>
        <taxon>Pleosporomycetidae</taxon>
        <taxon>Pleosporales</taxon>
        <taxon>Pleosporales incertae sedis</taxon>
        <taxon>Massariosphaeria</taxon>
    </lineage>
</organism>
<dbReference type="InterPro" id="IPR002401">
    <property type="entry name" value="Cyt_P450_E_grp-I"/>
</dbReference>
<gene>
    <name evidence="10" type="ORF">BDV95DRAFT_600889</name>
</gene>
<name>A0A7C8MGX3_9PLEO</name>
<evidence type="ECO:0000256" key="4">
    <source>
        <dbReference type="ARBA" id="ARBA00022723"/>
    </source>
</evidence>
<evidence type="ECO:0000256" key="9">
    <source>
        <dbReference type="RuleBase" id="RU000461"/>
    </source>
</evidence>
<dbReference type="InterPro" id="IPR050121">
    <property type="entry name" value="Cytochrome_P450_monoxygenase"/>
</dbReference>
<dbReference type="InterPro" id="IPR036396">
    <property type="entry name" value="Cyt_P450_sf"/>
</dbReference>
<comment type="caution">
    <text evidence="10">The sequence shown here is derived from an EMBL/GenBank/DDBJ whole genome shotgun (WGS) entry which is preliminary data.</text>
</comment>
<dbReference type="Pfam" id="PF00067">
    <property type="entry name" value="p450"/>
    <property type="match status" value="1"/>
</dbReference>
<keyword evidence="11" id="KW-1185">Reference proteome</keyword>
<comment type="similarity">
    <text evidence="2 9">Belongs to the cytochrome P450 family.</text>
</comment>
<dbReference type="EMBL" id="JAADJZ010000001">
    <property type="protein sequence ID" value="KAF2878218.1"/>
    <property type="molecule type" value="Genomic_DNA"/>
</dbReference>
<dbReference type="CDD" id="cd11058">
    <property type="entry name" value="CYP60B-like"/>
    <property type="match status" value="1"/>
</dbReference>
<evidence type="ECO:0000256" key="1">
    <source>
        <dbReference type="ARBA" id="ARBA00001971"/>
    </source>
</evidence>
<evidence type="ECO:0000256" key="8">
    <source>
        <dbReference type="PIRSR" id="PIRSR602401-1"/>
    </source>
</evidence>
<dbReference type="InterPro" id="IPR017972">
    <property type="entry name" value="Cyt_P450_CS"/>
</dbReference>
<dbReference type="PANTHER" id="PTHR24305:SF29">
    <property type="entry name" value="BENZOATE-PARA-HYDROXYLASE"/>
    <property type="match status" value="1"/>
</dbReference>
<dbReference type="PROSITE" id="PS00086">
    <property type="entry name" value="CYTOCHROME_P450"/>
    <property type="match status" value="1"/>
</dbReference>
<dbReference type="PANTHER" id="PTHR24305">
    <property type="entry name" value="CYTOCHROME P450"/>
    <property type="match status" value="1"/>
</dbReference>